<evidence type="ECO:0000313" key="3">
    <source>
        <dbReference type="EMBL" id="GLK66532.1"/>
    </source>
</evidence>
<dbReference type="GO" id="GO:0005829">
    <property type="term" value="C:cytosol"/>
    <property type="evidence" value="ECO:0007669"/>
    <property type="project" value="TreeGrafter"/>
</dbReference>
<dbReference type="RefSeq" id="WP_271166796.1">
    <property type="nucleotide sequence ID" value="NZ_BSFI01000001.1"/>
</dbReference>
<reference evidence="3" key="1">
    <citation type="journal article" date="2014" name="Int. J. Syst. Evol. Microbiol.">
        <title>Complete genome sequence of Corynebacterium casei LMG S-19264T (=DSM 44701T), isolated from a smear-ripened cheese.</title>
        <authorList>
            <consortium name="US DOE Joint Genome Institute (JGI-PGF)"/>
            <person name="Walter F."/>
            <person name="Albersmeier A."/>
            <person name="Kalinowski J."/>
            <person name="Ruckert C."/>
        </authorList>
    </citation>
    <scope>NUCLEOTIDE SEQUENCE</scope>
    <source>
        <strain evidence="3">VKM B-2347</strain>
    </source>
</reference>
<dbReference type="InterPro" id="IPR000238">
    <property type="entry name" value="RbfA"/>
</dbReference>
<dbReference type="GO" id="GO:0030490">
    <property type="term" value="P:maturation of SSU-rRNA"/>
    <property type="evidence" value="ECO:0007669"/>
    <property type="project" value="UniProtKB-UniRule"/>
</dbReference>
<dbReference type="NCBIfam" id="NF001802">
    <property type="entry name" value="PRK00521.2-5"/>
    <property type="match status" value="1"/>
</dbReference>
<keyword evidence="4" id="KW-1185">Reference proteome</keyword>
<dbReference type="NCBIfam" id="TIGR00082">
    <property type="entry name" value="rbfA"/>
    <property type="match status" value="1"/>
</dbReference>
<dbReference type="Gene3D" id="3.30.300.20">
    <property type="match status" value="1"/>
</dbReference>
<dbReference type="SUPFAM" id="SSF89919">
    <property type="entry name" value="Ribosome-binding factor A, RbfA"/>
    <property type="match status" value="1"/>
</dbReference>
<comment type="caution">
    <text evidence="3">The sequence shown here is derived from an EMBL/GenBank/DDBJ whole genome shotgun (WGS) entry which is preliminary data.</text>
</comment>
<dbReference type="Proteomes" id="UP001143372">
    <property type="component" value="Unassembled WGS sequence"/>
</dbReference>
<protein>
    <recommendedName>
        <fullName evidence="2">Ribosome-binding factor A</fullName>
    </recommendedName>
</protein>
<evidence type="ECO:0000256" key="2">
    <source>
        <dbReference type="HAMAP-Rule" id="MF_00003"/>
    </source>
</evidence>
<dbReference type="PANTHER" id="PTHR33515:SF1">
    <property type="entry name" value="RIBOSOME-BINDING FACTOR A, CHLOROPLASTIC-RELATED"/>
    <property type="match status" value="1"/>
</dbReference>
<evidence type="ECO:0000256" key="1">
    <source>
        <dbReference type="ARBA" id="ARBA00022517"/>
    </source>
</evidence>
<keyword evidence="1 2" id="KW-0690">Ribosome biogenesis</keyword>
<dbReference type="InterPro" id="IPR020053">
    <property type="entry name" value="Ribosome-bd_factorA_CS"/>
</dbReference>
<comment type="function">
    <text evidence="2">One of several proteins that assist in the late maturation steps of the functional core of the 30S ribosomal subunit. Associates with free 30S ribosomal subunits (but not with 30S subunits that are part of 70S ribosomes or polysomes). Required for efficient processing of 16S rRNA. May interact with the 5'-terminal helix region of 16S rRNA.</text>
</comment>
<name>A0A9W6IXI1_9HYPH</name>
<gene>
    <name evidence="2 3" type="primary">rbfA</name>
    <name evidence="3" type="ORF">GCM10008179_01700</name>
</gene>
<evidence type="ECO:0000313" key="4">
    <source>
        <dbReference type="Proteomes" id="UP001143372"/>
    </source>
</evidence>
<accession>A0A9W6IXI1</accession>
<dbReference type="HAMAP" id="MF_00003">
    <property type="entry name" value="RbfA"/>
    <property type="match status" value="1"/>
</dbReference>
<reference evidence="3" key="2">
    <citation type="submission" date="2023-01" db="EMBL/GenBank/DDBJ databases">
        <authorList>
            <person name="Sun Q."/>
            <person name="Evtushenko L."/>
        </authorList>
    </citation>
    <scope>NUCLEOTIDE SEQUENCE</scope>
    <source>
        <strain evidence="3">VKM B-2347</strain>
    </source>
</reference>
<dbReference type="PROSITE" id="PS01319">
    <property type="entry name" value="RBFA"/>
    <property type="match status" value="1"/>
</dbReference>
<dbReference type="AlphaFoldDB" id="A0A9W6IXI1"/>
<dbReference type="GO" id="GO:0043024">
    <property type="term" value="F:ribosomal small subunit binding"/>
    <property type="evidence" value="ECO:0007669"/>
    <property type="project" value="TreeGrafter"/>
</dbReference>
<dbReference type="InterPro" id="IPR015946">
    <property type="entry name" value="KH_dom-like_a/b"/>
</dbReference>
<dbReference type="Pfam" id="PF02033">
    <property type="entry name" value="RBFA"/>
    <property type="match status" value="1"/>
</dbReference>
<dbReference type="EMBL" id="BSFI01000001">
    <property type="protein sequence ID" value="GLK66532.1"/>
    <property type="molecule type" value="Genomic_DNA"/>
</dbReference>
<keyword evidence="2" id="KW-0963">Cytoplasm</keyword>
<sequence>MSRPAGPKGPSQRQLRVGELVRHALADILARGEVMDPVLETHVITVPEVRMTPDLKLATAFVMPLGGKDVKPVLAALDRNRKPLRMLVAKRVELRSAPDLRFLVDDSFDRGSTIDAILRSPQVAQDLAGEDEEGEPS</sequence>
<dbReference type="InterPro" id="IPR023799">
    <property type="entry name" value="RbfA_dom_sf"/>
</dbReference>
<comment type="subcellular location">
    <subcellularLocation>
        <location evidence="2">Cytoplasm</location>
    </subcellularLocation>
</comment>
<organism evidence="3 4">
    <name type="scientific">Hansschlegelia plantiphila</name>
    <dbReference type="NCBI Taxonomy" id="374655"/>
    <lineage>
        <taxon>Bacteria</taxon>
        <taxon>Pseudomonadati</taxon>
        <taxon>Pseudomonadota</taxon>
        <taxon>Alphaproteobacteria</taxon>
        <taxon>Hyphomicrobiales</taxon>
        <taxon>Methylopilaceae</taxon>
        <taxon>Hansschlegelia</taxon>
    </lineage>
</organism>
<dbReference type="PANTHER" id="PTHR33515">
    <property type="entry name" value="RIBOSOME-BINDING FACTOR A, CHLOROPLASTIC-RELATED"/>
    <property type="match status" value="1"/>
</dbReference>
<proteinExistence type="inferred from homology"/>
<comment type="subunit">
    <text evidence="2">Monomer. Binds 30S ribosomal subunits, but not 50S ribosomal subunits or 70S ribosomes.</text>
</comment>
<comment type="similarity">
    <text evidence="2">Belongs to the RbfA family.</text>
</comment>